<feature type="compositionally biased region" description="Polar residues" evidence="4">
    <location>
        <begin position="1"/>
        <end position="17"/>
    </location>
</feature>
<evidence type="ECO:0000256" key="2">
    <source>
        <dbReference type="ARBA" id="ARBA00022540"/>
    </source>
</evidence>
<keyword evidence="2" id="KW-0396">Initiation factor</keyword>
<keyword evidence="7" id="KW-1185">Reference proteome</keyword>
<feature type="compositionally biased region" description="Low complexity" evidence="4">
    <location>
        <begin position="639"/>
        <end position="660"/>
    </location>
</feature>
<keyword evidence="3" id="KW-0648">Protein biosynthesis</keyword>
<organism evidence="6 7">
    <name type="scientific">Acanthamoeba castellanii (strain ATCC 30010 / Neff)</name>
    <dbReference type="NCBI Taxonomy" id="1257118"/>
    <lineage>
        <taxon>Eukaryota</taxon>
        <taxon>Amoebozoa</taxon>
        <taxon>Discosea</taxon>
        <taxon>Longamoebia</taxon>
        <taxon>Centramoebida</taxon>
        <taxon>Acanthamoebidae</taxon>
        <taxon>Acanthamoeba</taxon>
    </lineage>
</organism>
<dbReference type="OrthoDB" id="10071175at2759"/>
<dbReference type="STRING" id="1257118.L8H6W9"/>
<dbReference type="PANTHER" id="PTHR23253">
    <property type="entry name" value="EUKARYOTIC TRANSLATION INITIATION FACTOR 4 GAMMA"/>
    <property type="match status" value="1"/>
</dbReference>
<dbReference type="VEuPathDB" id="AmoebaDB:ACA1_116780"/>
<dbReference type="Pfam" id="PF02854">
    <property type="entry name" value="MIF4G"/>
    <property type="match status" value="1"/>
</dbReference>
<dbReference type="Pfam" id="PF05064">
    <property type="entry name" value="Nsp1_C"/>
    <property type="match status" value="1"/>
</dbReference>
<dbReference type="InterPro" id="IPR003890">
    <property type="entry name" value="MIF4G-like_typ-3"/>
</dbReference>
<evidence type="ECO:0000256" key="1">
    <source>
        <dbReference type="ARBA" id="ARBA00005775"/>
    </source>
</evidence>
<feature type="compositionally biased region" description="Low complexity" evidence="4">
    <location>
        <begin position="135"/>
        <end position="144"/>
    </location>
</feature>
<evidence type="ECO:0000259" key="5">
    <source>
        <dbReference type="SMART" id="SM00543"/>
    </source>
</evidence>
<evidence type="ECO:0000313" key="6">
    <source>
        <dbReference type="EMBL" id="ELR20206.1"/>
    </source>
</evidence>
<comment type="similarity">
    <text evidence="1">Belongs to the eukaryotic initiation factor 4G family.</text>
</comment>
<dbReference type="EMBL" id="KB007926">
    <property type="protein sequence ID" value="ELR20206.1"/>
    <property type="molecule type" value="Genomic_DNA"/>
</dbReference>
<evidence type="ECO:0000256" key="4">
    <source>
        <dbReference type="SAM" id="MobiDB-lite"/>
    </source>
</evidence>
<dbReference type="GO" id="GO:0003743">
    <property type="term" value="F:translation initiation factor activity"/>
    <property type="evidence" value="ECO:0007669"/>
    <property type="project" value="UniProtKB-KW"/>
</dbReference>
<feature type="region of interest" description="Disordered" evidence="4">
    <location>
        <begin position="1"/>
        <end position="147"/>
    </location>
</feature>
<dbReference type="GO" id="GO:0003729">
    <property type="term" value="F:mRNA binding"/>
    <property type="evidence" value="ECO:0007669"/>
    <property type="project" value="TreeGrafter"/>
</dbReference>
<dbReference type="GeneID" id="14921052"/>
<evidence type="ECO:0000256" key="3">
    <source>
        <dbReference type="ARBA" id="ARBA00022917"/>
    </source>
</evidence>
<reference evidence="6 7" key="1">
    <citation type="journal article" date="2013" name="Genome Biol.">
        <title>Genome of Acanthamoeba castellanii highlights extensive lateral gene transfer and early evolution of tyrosine kinase signaling.</title>
        <authorList>
            <person name="Clarke M."/>
            <person name="Lohan A.J."/>
            <person name="Liu B."/>
            <person name="Lagkouvardos I."/>
            <person name="Roy S."/>
            <person name="Zafar N."/>
            <person name="Bertelli C."/>
            <person name="Schilde C."/>
            <person name="Kianianmomeni A."/>
            <person name="Burglin T.R."/>
            <person name="Frech C."/>
            <person name="Turcotte B."/>
            <person name="Kopec K.O."/>
            <person name="Synnott J.M."/>
            <person name="Choo C."/>
            <person name="Paponov I."/>
            <person name="Finkler A."/>
            <person name="Soon Heng Tan C."/>
            <person name="Hutchins A.P."/>
            <person name="Weinmeier T."/>
            <person name="Rattei T."/>
            <person name="Chu J.S."/>
            <person name="Gimenez G."/>
            <person name="Irimia M."/>
            <person name="Rigden D.J."/>
            <person name="Fitzpatrick D.A."/>
            <person name="Lorenzo-Morales J."/>
            <person name="Bateman A."/>
            <person name="Chiu C.H."/>
            <person name="Tang P."/>
            <person name="Hegemann P."/>
            <person name="Fromm H."/>
            <person name="Raoult D."/>
            <person name="Greub G."/>
            <person name="Miranda-Saavedra D."/>
            <person name="Chen N."/>
            <person name="Nash P."/>
            <person name="Ginger M.L."/>
            <person name="Horn M."/>
            <person name="Schaap P."/>
            <person name="Caler L."/>
            <person name="Loftus B."/>
        </authorList>
    </citation>
    <scope>NUCLEOTIDE SEQUENCE [LARGE SCALE GENOMIC DNA]</scope>
    <source>
        <strain evidence="6 7">Neff</strain>
    </source>
</reference>
<gene>
    <name evidence="6" type="ORF">ACA1_116780</name>
</gene>
<feature type="compositionally biased region" description="Low complexity" evidence="4">
    <location>
        <begin position="106"/>
        <end position="117"/>
    </location>
</feature>
<dbReference type="AlphaFoldDB" id="L8H6W9"/>
<dbReference type="RefSeq" id="XP_004342316.1">
    <property type="nucleotide sequence ID" value="XM_004342267.1"/>
</dbReference>
<feature type="region of interest" description="Disordered" evidence="4">
    <location>
        <begin position="424"/>
        <end position="514"/>
    </location>
</feature>
<dbReference type="InterPro" id="IPR016024">
    <property type="entry name" value="ARM-type_fold"/>
</dbReference>
<dbReference type="Gene3D" id="1.25.40.180">
    <property type="match status" value="1"/>
</dbReference>
<feature type="region of interest" description="Disordered" evidence="4">
    <location>
        <begin position="633"/>
        <end position="720"/>
    </location>
</feature>
<feature type="compositionally biased region" description="Low complexity" evidence="4">
    <location>
        <begin position="671"/>
        <end position="701"/>
    </location>
</feature>
<dbReference type="PANTHER" id="PTHR23253:SF9">
    <property type="entry name" value="EUKARYOTIC TRANSLATION INITIATION FACTOR 4 GAMMA 2"/>
    <property type="match status" value="1"/>
</dbReference>
<feature type="compositionally biased region" description="Low complexity" evidence="4">
    <location>
        <begin position="459"/>
        <end position="511"/>
    </location>
</feature>
<dbReference type="SMART" id="SM00543">
    <property type="entry name" value="MIF4G"/>
    <property type="match status" value="1"/>
</dbReference>
<dbReference type="SUPFAM" id="SSF48371">
    <property type="entry name" value="ARM repeat"/>
    <property type="match status" value="1"/>
</dbReference>
<evidence type="ECO:0000313" key="7">
    <source>
        <dbReference type="Proteomes" id="UP000011083"/>
    </source>
</evidence>
<sequence>MRRGSGSSLARAQSGIPTGSSGDGTATLGGGAGSFSFNPSGAPSSATATAFPSFSFSSTPPSSSSSALPAFSFAPSASASQASPSSPAPPPASSFTFVGHNPQPQPHEAQPQQRAAQIGPPSPYAHAAPGGGVGPSSPAAAAGAEQPWEPTFKREHKDESPVGNLLRSTTAILNKIGPRNFDSMVRELAEHVTGRCVHDGRQGVCGNGIAGVQQLEMFSRVIFEKALEEPNFSDVYAHVCRAISPLCPRFDDATFEFFMSSMCDGEVVDYLEFEDDEEDTDDEGDDGDDDGEAAAQLKQHILERKAEFRRRLLGNLKFASELYNCGMLSTGDLLDMVDYVVDHAELCCYFMRHAGRMLDFRTDDAVEHGRVQPPFYASREEANDAKPYIDSIYARLAKNLEDHKLPTRISFMIQDLLEERNNHWEKVPPSAPQPAAEDPPRRPPITVRRSLAGKPPGPGAATSPPTSRAAHAAAAAAPASPARPANVPTQPQSPQSPAQARAPAAATTTATMESKREQVRLIAGSIVRSLKEALQWADDNERRMDAQPGMRTVARVEELNRAFLIRVSEALERMQRQHGEVPFLQNLIAVIAAYARDTAKTGGERGPYQPANIARLKGTLADRVAQVEQVINQSSSAQPAGGATSAPRPAAAAAPAAAGATIGHQQPPPLAAASALARPPGPATGAMGAGPPREVQRAPAHAPAPAPAELPPGWVDPDLHQLTAGQPLDRLLRRWEEELVAKAADLDRRAKAVASFDRVCVGLDRSMAELVTNIDQVTIAQTEVDQGLDLILRHQESFYAILCDLQEEAEATLTEGDADRQRERSYDSAKEVDKGLHDVELTLKGLVEDFNSQLVQRRTTQEQKVVELEEILNNSLHALQWMSATGSCLERKLRRLQRVETDPTYAA</sequence>
<dbReference type="Proteomes" id="UP000011083">
    <property type="component" value="Unassembled WGS sequence"/>
</dbReference>
<proteinExistence type="inferred from homology"/>
<name>L8H6W9_ACACF</name>
<dbReference type="GO" id="GO:0016281">
    <property type="term" value="C:eukaryotic translation initiation factor 4F complex"/>
    <property type="evidence" value="ECO:0007669"/>
    <property type="project" value="TreeGrafter"/>
</dbReference>
<feature type="compositionally biased region" description="Low complexity" evidence="4">
    <location>
        <begin position="39"/>
        <end position="85"/>
    </location>
</feature>
<dbReference type="InterPro" id="IPR007758">
    <property type="entry name" value="Nucleoporin_NSP1_C"/>
</dbReference>
<protein>
    <submittedName>
        <fullName evidence="6">MIF4G domain containing protein</fullName>
    </submittedName>
</protein>
<feature type="domain" description="MIF4G" evidence="5">
    <location>
        <begin position="166"/>
        <end position="423"/>
    </location>
</feature>
<accession>L8H6W9</accession>
<dbReference type="KEGG" id="acan:ACA1_116780"/>